<feature type="domain" description="Amine oxidase" evidence="1">
    <location>
        <begin position="11"/>
        <end position="425"/>
    </location>
</feature>
<name>A0A6N4W2B4_9MYCO</name>
<keyword evidence="3" id="KW-1185">Reference proteome</keyword>
<reference evidence="2 3" key="1">
    <citation type="journal article" date="2019" name="Emerg. Microbes Infect.">
        <title>Comprehensive subspecies identification of 175 nontuberculous mycobacteria species based on 7547 genomic profiles.</title>
        <authorList>
            <person name="Matsumoto Y."/>
            <person name="Kinjo T."/>
            <person name="Motooka D."/>
            <person name="Nabeya D."/>
            <person name="Jung N."/>
            <person name="Uechi K."/>
            <person name="Horii T."/>
            <person name="Iida T."/>
            <person name="Fujita J."/>
            <person name="Nakamura S."/>
        </authorList>
    </citation>
    <scope>NUCLEOTIDE SEQUENCE [LARGE SCALE GENOMIC DNA]</scope>
    <source>
        <strain evidence="2 3">JCM 30275</strain>
    </source>
</reference>
<dbReference type="EMBL" id="AP022620">
    <property type="protein sequence ID" value="BBZ76076.1"/>
    <property type="molecule type" value="Genomic_DNA"/>
</dbReference>
<dbReference type="KEGG" id="many:MANY_14130"/>
<dbReference type="Gene3D" id="3.50.50.60">
    <property type="entry name" value="FAD/NAD(P)-binding domain"/>
    <property type="match status" value="1"/>
</dbReference>
<dbReference type="RefSeq" id="WP_163803588.1">
    <property type="nucleotide sequence ID" value="NZ_AP022620.1"/>
</dbReference>
<dbReference type="Proteomes" id="UP000467249">
    <property type="component" value="Chromosome"/>
</dbReference>
<dbReference type="PANTHER" id="PTHR42923">
    <property type="entry name" value="PROTOPORPHYRINOGEN OXIDASE"/>
    <property type="match status" value="1"/>
</dbReference>
<dbReference type="SUPFAM" id="SSF51905">
    <property type="entry name" value="FAD/NAD(P)-binding domain"/>
    <property type="match status" value="1"/>
</dbReference>
<evidence type="ECO:0000313" key="3">
    <source>
        <dbReference type="Proteomes" id="UP000467249"/>
    </source>
</evidence>
<protein>
    <recommendedName>
        <fullName evidence="1">Amine oxidase domain-containing protein</fullName>
    </recommendedName>
</protein>
<dbReference type="InterPro" id="IPR002937">
    <property type="entry name" value="Amino_oxidase"/>
</dbReference>
<dbReference type="GO" id="GO:0016491">
    <property type="term" value="F:oxidoreductase activity"/>
    <property type="evidence" value="ECO:0007669"/>
    <property type="project" value="InterPro"/>
</dbReference>
<organism evidence="2 3">
    <name type="scientific">Mycolicibacterium anyangense</name>
    <dbReference type="NCBI Taxonomy" id="1431246"/>
    <lineage>
        <taxon>Bacteria</taxon>
        <taxon>Bacillati</taxon>
        <taxon>Actinomycetota</taxon>
        <taxon>Actinomycetes</taxon>
        <taxon>Mycobacteriales</taxon>
        <taxon>Mycobacteriaceae</taxon>
        <taxon>Mycolicibacterium</taxon>
    </lineage>
</organism>
<proteinExistence type="predicted"/>
<sequence length="436" mass="46510">MRVAIIGAGVAGAAAARAVQRQGHHPVVLEAANGIGGRVRTVTFDGFSIDSGAIFVMGSYARTLSILREQGHLPAMRRWPARTAVLDDTGRKHRVRLDRPWTLLRMPQLTVGDRLRAAREIGRLALSPDRGPFDIDDLAAADDGRTLAEWAGDHLGPRSFEYVVRPLMDPLTGADPTTISAAFLRTLLTQVQRTQLTVPDGGLGRIAEWLLAGVDDVRLNTPVLGIEHTADTVVVRTPDGTVEADAAVVATDVRTATVLLDGVVDSAITDALAAVVPVTAHHIVFGYHRDPWPRVPYDLVVHGAPGMHHNYGALLNGRRAPASVPPGGQTVSIWLDDAQTRGLSEEQIIAKARRGVAMAFGDTEPDFSRVFPMEVALIAPVPGHYAAMRRARDAMPARLRLAGDFLTHSGIEAALLAGERAAADLGAVQSSRVVGG</sequence>
<accession>A0A6N4W2B4</accession>
<evidence type="ECO:0000313" key="2">
    <source>
        <dbReference type="EMBL" id="BBZ76076.1"/>
    </source>
</evidence>
<dbReference type="InterPro" id="IPR036188">
    <property type="entry name" value="FAD/NAD-bd_sf"/>
</dbReference>
<dbReference type="InterPro" id="IPR050464">
    <property type="entry name" value="Zeta_carotene_desat/Oxidored"/>
</dbReference>
<dbReference type="AlphaFoldDB" id="A0A6N4W2B4"/>
<dbReference type="Pfam" id="PF01593">
    <property type="entry name" value="Amino_oxidase"/>
    <property type="match status" value="1"/>
</dbReference>
<gene>
    <name evidence="2" type="ORF">MANY_14130</name>
</gene>
<evidence type="ECO:0000259" key="1">
    <source>
        <dbReference type="Pfam" id="PF01593"/>
    </source>
</evidence>